<dbReference type="Proteomes" id="UP001219518">
    <property type="component" value="Unassembled WGS sequence"/>
</dbReference>
<name>A0AAE1HFH5_9NEOP</name>
<organism evidence="3 4">
    <name type="scientific">Frankliniella fusca</name>
    <dbReference type="NCBI Taxonomy" id="407009"/>
    <lineage>
        <taxon>Eukaryota</taxon>
        <taxon>Metazoa</taxon>
        <taxon>Ecdysozoa</taxon>
        <taxon>Arthropoda</taxon>
        <taxon>Hexapoda</taxon>
        <taxon>Insecta</taxon>
        <taxon>Pterygota</taxon>
        <taxon>Neoptera</taxon>
        <taxon>Paraneoptera</taxon>
        <taxon>Thysanoptera</taxon>
        <taxon>Terebrantia</taxon>
        <taxon>Thripoidea</taxon>
        <taxon>Thripidae</taxon>
        <taxon>Frankliniella</taxon>
    </lineage>
</organism>
<evidence type="ECO:0000313" key="3">
    <source>
        <dbReference type="EMBL" id="KAK3920399.1"/>
    </source>
</evidence>
<gene>
    <name evidence="3" type="ORF">KUF71_009686</name>
    <name evidence="2" type="ORF">KUF71_023942</name>
</gene>
<evidence type="ECO:0000313" key="2">
    <source>
        <dbReference type="EMBL" id="KAK3914719.1"/>
    </source>
</evidence>
<dbReference type="EMBL" id="JAHWGI010000386">
    <property type="protein sequence ID" value="KAK3914719.1"/>
    <property type="molecule type" value="Genomic_DNA"/>
</dbReference>
<evidence type="ECO:0000313" key="4">
    <source>
        <dbReference type="Proteomes" id="UP001219518"/>
    </source>
</evidence>
<reference evidence="3" key="1">
    <citation type="submission" date="2021-07" db="EMBL/GenBank/DDBJ databases">
        <authorList>
            <person name="Catto M.A."/>
            <person name="Jacobson A."/>
            <person name="Kennedy G."/>
            <person name="Labadie P."/>
            <person name="Hunt B.G."/>
            <person name="Srinivasan R."/>
        </authorList>
    </citation>
    <scope>NUCLEOTIDE SEQUENCE</scope>
    <source>
        <strain evidence="3">PL_HMW_Pooled</strain>
        <tissue evidence="3">Head</tissue>
    </source>
</reference>
<protein>
    <submittedName>
        <fullName evidence="3">LARGE xylosyl- and glucuronyltransferase 2</fullName>
    </submittedName>
</protein>
<dbReference type="EMBL" id="JAHWGI010000996">
    <property type="protein sequence ID" value="KAK3920399.1"/>
    <property type="molecule type" value="Genomic_DNA"/>
</dbReference>
<sequence length="49" mass="5130">MIDFISAEGPPGAPQDLLDQGSTRSSRSTCSRRTTRSSCAVRALSQCAG</sequence>
<feature type="region of interest" description="Disordered" evidence="1">
    <location>
        <begin position="1"/>
        <end position="31"/>
    </location>
</feature>
<accession>A0AAE1HFH5</accession>
<evidence type="ECO:0000256" key="1">
    <source>
        <dbReference type="SAM" id="MobiDB-lite"/>
    </source>
</evidence>
<comment type="caution">
    <text evidence="3">The sequence shown here is derived from an EMBL/GenBank/DDBJ whole genome shotgun (WGS) entry which is preliminary data.</text>
</comment>
<proteinExistence type="predicted"/>
<dbReference type="AlphaFoldDB" id="A0AAE1HFH5"/>
<reference evidence="3" key="2">
    <citation type="journal article" date="2023" name="BMC Genomics">
        <title>Pest status, molecular evolution, and epigenetic factors derived from the genome assembly of Frankliniella fusca, a thysanopteran phytovirus vector.</title>
        <authorList>
            <person name="Catto M.A."/>
            <person name="Labadie P.E."/>
            <person name="Jacobson A.L."/>
            <person name="Kennedy G.G."/>
            <person name="Srinivasan R."/>
            <person name="Hunt B.G."/>
        </authorList>
    </citation>
    <scope>NUCLEOTIDE SEQUENCE</scope>
    <source>
        <strain evidence="3">PL_HMW_Pooled</strain>
    </source>
</reference>
<feature type="compositionally biased region" description="Low complexity" evidence="1">
    <location>
        <begin position="22"/>
        <end position="31"/>
    </location>
</feature>
<keyword evidence="4" id="KW-1185">Reference proteome</keyword>